<dbReference type="AlphaFoldDB" id="A0A1N7DLU4"/>
<dbReference type="EMBL" id="FTNO01000004">
    <property type="protein sequence ID" value="SIR76804.1"/>
    <property type="molecule type" value="Genomic_DNA"/>
</dbReference>
<keyword evidence="2" id="KW-0378">Hydrolase</keyword>
<keyword evidence="3" id="KW-1185">Reference proteome</keyword>
<evidence type="ECO:0000256" key="1">
    <source>
        <dbReference type="SAM" id="Phobius"/>
    </source>
</evidence>
<proteinExistence type="predicted"/>
<feature type="transmembrane region" description="Helical" evidence="1">
    <location>
        <begin position="60"/>
        <end position="78"/>
    </location>
</feature>
<sequence length="183" mass="20666">MWPWGHLAAGYLLYSGYCSIQLQNRPTAIPVFVLALGTQFPDIIDKPLAWTFGILPTGRSLTHSLFFAALLLGCLYYFSQKTNHRDIWLAFTIGYLSHLLADAALPLLEGETAYANFLLWPVLSTPSYETTPSFVAHFTSIEFTGFFAFQLLLVVVAIVFWIRDGLPGLQLWQKISHIHQSRN</sequence>
<feature type="transmembrane region" description="Helical" evidence="1">
    <location>
        <begin position="143"/>
        <end position="162"/>
    </location>
</feature>
<organism evidence="2 3">
    <name type="scientific">Haladaptatus litoreus</name>
    <dbReference type="NCBI Taxonomy" id="553468"/>
    <lineage>
        <taxon>Archaea</taxon>
        <taxon>Methanobacteriati</taxon>
        <taxon>Methanobacteriota</taxon>
        <taxon>Stenosarchaea group</taxon>
        <taxon>Halobacteria</taxon>
        <taxon>Halobacteriales</taxon>
        <taxon>Haladaptataceae</taxon>
        <taxon>Haladaptatus</taxon>
    </lineage>
</organism>
<evidence type="ECO:0000313" key="2">
    <source>
        <dbReference type="EMBL" id="SIR76804.1"/>
    </source>
</evidence>
<accession>A0A1N7DLU4</accession>
<name>A0A1N7DLU4_9EURY</name>
<gene>
    <name evidence="2" type="ORF">SAMN05421858_3738</name>
</gene>
<dbReference type="OrthoDB" id="206308at2157"/>
<keyword evidence="1" id="KW-1133">Transmembrane helix</keyword>
<keyword evidence="1" id="KW-0472">Membrane</keyword>
<keyword evidence="1" id="KW-0812">Transmembrane</keyword>
<feature type="transmembrane region" description="Helical" evidence="1">
    <location>
        <begin position="87"/>
        <end position="108"/>
    </location>
</feature>
<dbReference type="Pfam" id="PF04307">
    <property type="entry name" value="YdjM"/>
    <property type="match status" value="1"/>
</dbReference>
<dbReference type="GO" id="GO:0016787">
    <property type="term" value="F:hydrolase activity"/>
    <property type="evidence" value="ECO:0007669"/>
    <property type="project" value="UniProtKB-KW"/>
</dbReference>
<evidence type="ECO:0000313" key="3">
    <source>
        <dbReference type="Proteomes" id="UP000186914"/>
    </source>
</evidence>
<protein>
    <submittedName>
        <fullName evidence="2">LexA-binding, inner membrane-associated putative hydrolase</fullName>
    </submittedName>
</protein>
<dbReference type="InterPro" id="IPR007404">
    <property type="entry name" value="YdjM-like"/>
</dbReference>
<dbReference type="Proteomes" id="UP000186914">
    <property type="component" value="Unassembled WGS sequence"/>
</dbReference>
<dbReference type="RefSeq" id="WP_076431578.1">
    <property type="nucleotide sequence ID" value="NZ_FTNO01000004.1"/>
</dbReference>
<reference evidence="3" key="1">
    <citation type="submission" date="2017-01" db="EMBL/GenBank/DDBJ databases">
        <authorList>
            <person name="Varghese N."/>
            <person name="Submissions S."/>
        </authorList>
    </citation>
    <scope>NUCLEOTIDE SEQUENCE [LARGE SCALE GENOMIC DNA]</scope>
    <source>
        <strain evidence="3">CGMCC 1.7737</strain>
    </source>
</reference>